<keyword evidence="3" id="KW-1185">Reference proteome</keyword>
<organism evidence="2 3">
    <name type="scientific">Nocardia terpenica</name>
    <dbReference type="NCBI Taxonomy" id="455432"/>
    <lineage>
        <taxon>Bacteria</taxon>
        <taxon>Bacillati</taxon>
        <taxon>Actinomycetota</taxon>
        <taxon>Actinomycetes</taxon>
        <taxon>Mycobacteriales</taxon>
        <taxon>Nocardiaceae</taxon>
        <taxon>Nocardia</taxon>
    </lineage>
</organism>
<dbReference type="SUPFAM" id="SSF56112">
    <property type="entry name" value="Protein kinase-like (PK-like)"/>
    <property type="match status" value="1"/>
</dbReference>
<evidence type="ECO:0000313" key="2">
    <source>
        <dbReference type="EMBL" id="KZM73188.1"/>
    </source>
</evidence>
<proteinExistence type="predicted"/>
<sequence length="279" mass="30836">MFGVTVDRAQTSSERRSWEQLPPATRAAVESVTGPIRHAESVIAGFSSHLAAVVDTGDGPTFIKGMRTDDPEVWTQHREAALGPYVVPIGPGVRWQIASDGWDLLGFDYIAGHFADYRIDADLIATAAAMADLGRLPCPPELELKDAERRWGAYLSDPAERALLAGGALLHTDWNYSNVLIAESGAARLVDWPWATRGAPWIDPGCWIVWLIFAGQHPVEAEHWAARVPAWHAATPRDLRVFATALAAEWTATAARRPNIWTRSLRDAARRWADYRRTV</sequence>
<gene>
    <name evidence="2" type="ORF">AWN90_31350</name>
</gene>
<feature type="region of interest" description="Disordered" evidence="1">
    <location>
        <begin position="1"/>
        <end position="22"/>
    </location>
</feature>
<dbReference type="OrthoDB" id="2570531at2"/>
<dbReference type="STRING" id="455432.AWN90_31350"/>
<comment type="caution">
    <text evidence="2">The sequence shown here is derived from an EMBL/GenBank/DDBJ whole genome shotgun (WGS) entry which is preliminary data.</text>
</comment>
<evidence type="ECO:0000256" key="1">
    <source>
        <dbReference type="SAM" id="MobiDB-lite"/>
    </source>
</evidence>
<protein>
    <recommendedName>
        <fullName evidence="4">Aminoglycoside phosphotransferase</fullName>
    </recommendedName>
</protein>
<dbReference type="InterPro" id="IPR011009">
    <property type="entry name" value="Kinase-like_dom_sf"/>
</dbReference>
<dbReference type="EMBL" id="LWGR01000007">
    <property type="protein sequence ID" value="KZM73188.1"/>
    <property type="molecule type" value="Genomic_DNA"/>
</dbReference>
<dbReference type="AlphaFoldDB" id="A0A161XHW9"/>
<dbReference type="Proteomes" id="UP000076512">
    <property type="component" value="Unassembled WGS sequence"/>
</dbReference>
<accession>A0A161XHW9</accession>
<reference evidence="2 3" key="1">
    <citation type="submission" date="2016-04" db="EMBL/GenBank/DDBJ databases">
        <authorList>
            <person name="Evans L.H."/>
            <person name="Alamgir A."/>
            <person name="Owens N."/>
            <person name="Weber N.D."/>
            <person name="Virtaneva K."/>
            <person name="Barbian K."/>
            <person name="Babar A."/>
            <person name="Rosenke K."/>
        </authorList>
    </citation>
    <scope>NUCLEOTIDE SEQUENCE [LARGE SCALE GENOMIC DNA]</scope>
    <source>
        <strain evidence="2 3">IFM 0406</strain>
    </source>
</reference>
<evidence type="ECO:0000313" key="3">
    <source>
        <dbReference type="Proteomes" id="UP000076512"/>
    </source>
</evidence>
<name>A0A161XHW9_9NOCA</name>
<evidence type="ECO:0008006" key="4">
    <source>
        <dbReference type="Google" id="ProtNLM"/>
    </source>
</evidence>